<sequence>MVDAPREEMSDWLAALRDPIGGDLKLSSFVRAPEHIPNVLSAVGEQQPSDRRRIVVALDRWATNLWFASEFKPSLSFTETRQRLERIVAAGKILRTNMHAELRFAISWANVLKAPIAARDDVIDAMHIPDATFDVGLMFLIEGADELLSNPEAYRAVFWQPPGTERHKSLVRALLWEPLLDLLDEFKLESYDQHQPLIHSIRSLHLACGIEAPNESAVRVAVHERKKAALSQPANSPPT</sequence>
<dbReference type="InterPro" id="IPR001849">
    <property type="entry name" value="PH_domain"/>
</dbReference>
<dbReference type="EMBL" id="VSTH01000021">
    <property type="protein sequence ID" value="TYO67073.1"/>
    <property type="molecule type" value="Genomic_DNA"/>
</dbReference>
<reference evidence="2 3" key="1">
    <citation type="submission" date="2019-08" db="EMBL/GenBank/DDBJ databases">
        <title>Bradyrhizobium hipponensis sp. nov., a rhizobium isolated from a Lupinus angustifolius root nodule in Tunisia.</title>
        <authorList>
            <person name="Off K."/>
            <person name="Rejili M."/>
            <person name="Mars M."/>
            <person name="Brachmann A."/>
            <person name="Marin M."/>
        </authorList>
    </citation>
    <scope>NUCLEOTIDE SEQUENCE [LARGE SCALE GENOMIC DNA]</scope>
    <source>
        <strain evidence="3">aSej3</strain>
    </source>
</reference>
<proteinExistence type="predicted"/>
<dbReference type="RefSeq" id="WP_148738582.1">
    <property type="nucleotide sequence ID" value="NZ_VSTH01000021.1"/>
</dbReference>
<accession>A0A5S4YSQ6</accession>
<evidence type="ECO:0000313" key="3">
    <source>
        <dbReference type="Proteomes" id="UP000324797"/>
    </source>
</evidence>
<dbReference type="AlphaFoldDB" id="A0A5S4YSQ6"/>
<comment type="caution">
    <text evidence="2">The sequence shown here is derived from an EMBL/GenBank/DDBJ whole genome shotgun (WGS) entry which is preliminary data.</text>
</comment>
<feature type="domain" description="PH" evidence="1">
    <location>
        <begin position="1"/>
        <end position="21"/>
    </location>
</feature>
<keyword evidence="3" id="KW-1185">Reference proteome</keyword>
<protein>
    <recommendedName>
        <fullName evidence="1">PH domain-containing protein</fullName>
    </recommendedName>
</protein>
<evidence type="ECO:0000313" key="2">
    <source>
        <dbReference type="EMBL" id="TYO67073.1"/>
    </source>
</evidence>
<gene>
    <name evidence="2" type="ORF">FXV83_07660</name>
</gene>
<dbReference type="Proteomes" id="UP000324797">
    <property type="component" value="Unassembled WGS sequence"/>
</dbReference>
<organism evidence="2 3">
    <name type="scientific">Bradyrhizobium hipponense</name>
    <dbReference type="NCBI Taxonomy" id="2605638"/>
    <lineage>
        <taxon>Bacteria</taxon>
        <taxon>Pseudomonadati</taxon>
        <taxon>Pseudomonadota</taxon>
        <taxon>Alphaproteobacteria</taxon>
        <taxon>Hyphomicrobiales</taxon>
        <taxon>Nitrobacteraceae</taxon>
        <taxon>Bradyrhizobium</taxon>
    </lineage>
</organism>
<evidence type="ECO:0000259" key="1">
    <source>
        <dbReference type="PROSITE" id="PS50003"/>
    </source>
</evidence>
<name>A0A5S4YSQ6_9BRAD</name>
<dbReference type="PROSITE" id="PS50003">
    <property type="entry name" value="PH_DOMAIN"/>
    <property type="match status" value="1"/>
</dbReference>